<evidence type="ECO:0000313" key="1">
    <source>
        <dbReference type="EMBL" id="EEG30292.1"/>
    </source>
</evidence>
<dbReference type="Proteomes" id="UP000003340">
    <property type="component" value="Unassembled WGS sequence"/>
</dbReference>
<evidence type="ECO:0000313" key="2">
    <source>
        <dbReference type="Proteomes" id="UP000003340"/>
    </source>
</evidence>
<reference evidence="1 2" key="1">
    <citation type="submission" date="2009-01" db="EMBL/GenBank/DDBJ databases">
        <authorList>
            <person name="Fulton L."/>
            <person name="Clifton S."/>
            <person name="Fulton B."/>
            <person name="Xu J."/>
            <person name="Minx P."/>
            <person name="Pepin K.H."/>
            <person name="Johnson M."/>
            <person name="Bhonagiri V."/>
            <person name="Nash W.E."/>
            <person name="Mardis E.R."/>
            <person name="Wilson R.K."/>
        </authorList>
    </citation>
    <scope>NUCLEOTIDE SEQUENCE [LARGE SCALE GENOMIC DNA]</scope>
    <source>
        <strain evidence="1 2">DSM 5476</strain>
    </source>
</reference>
<proteinExistence type="predicted"/>
<dbReference type="AlphaFoldDB" id="C0EDU4"/>
<dbReference type="EMBL" id="ACEC01000066">
    <property type="protein sequence ID" value="EEG30292.1"/>
    <property type="molecule type" value="Genomic_DNA"/>
</dbReference>
<sequence length="41" mass="4640">MNIRITEETAKDLQECADKLNISRIGVIEKGIQLVKAELKK</sequence>
<protein>
    <recommendedName>
        <fullName evidence="3">Ribbon-helix-helix protein CopG domain-containing protein</fullName>
    </recommendedName>
</protein>
<accession>C0EDU4</accession>
<keyword evidence="2" id="KW-1185">Reference proteome</keyword>
<organism evidence="1 2">
    <name type="scientific">[Clostridium] methylpentosum DSM 5476</name>
    <dbReference type="NCBI Taxonomy" id="537013"/>
    <lineage>
        <taxon>Bacteria</taxon>
        <taxon>Bacillati</taxon>
        <taxon>Bacillota</taxon>
        <taxon>Clostridia</taxon>
        <taxon>Eubacteriales</taxon>
        <taxon>Oscillospiraceae</taxon>
        <taxon>Oscillospiraceae incertae sedis</taxon>
    </lineage>
</organism>
<dbReference type="STRING" id="537013.CLOSTMETH_02023"/>
<reference evidence="1 2" key="2">
    <citation type="submission" date="2009-02" db="EMBL/GenBank/DDBJ databases">
        <title>Draft genome sequence of Clostridium methylpentosum (DSM 5476).</title>
        <authorList>
            <person name="Sudarsanam P."/>
            <person name="Ley R."/>
            <person name="Guruge J."/>
            <person name="Turnbaugh P.J."/>
            <person name="Mahowald M."/>
            <person name="Liep D."/>
            <person name="Gordon J."/>
        </authorList>
    </citation>
    <scope>NUCLEOTIDE SEQUENCE [LARGE SCALE GENOMIC DNA]</scope>
    <source>
        <strain evidence="1 2">DSM 5476</strain>
    </source>
</reference>
<gene>
    <name evidence="1" type="ORF">CLOSTMETH_02023</name>
</gene>
<comment type="caution">
    <text evidence="1">The sequence shown here is derived from an EMBL/GenBank/DDBJ whole genome shotgun (WGS) entry which is preliminary data.</text>
</comment>
<name>C0EDU4_9FIRM</name>
<dbReference type="HOGENOM" id="CLU_198307_0_2_9"/>
<evidence type="ECO:0008006" key="3">
    <source>
        <dbReference type="Google" id="ProtNLM"/>
    </source>
</evidence>